<dbReference type="Proteomes" id="UP000299102">
    <property type="component" value="Unassembled WGS sequence"/>
</dbReference>
<protein>
    <submittedName>
        <fullName evidence="2">Uncharacterized protein</fullName>
    </submittedName>
</protein>
<reference evidence="2 3" key="1">
    <citation type="journal article" date="2019" name="Commun. Biol.">
        <title>The bagworm genome reveals a unique fibroin gene that provides high tensile strength.</title>
        <authorList>
            <person name="Kono N."/>
            <person name="Nakamura H."/>
            <person name="Ohtoshi R."/>
            <person name="Tomita M."/>
            <person name="Numata K."/>
            <person name="Arakawa K."/>
        </authorList>
    </citation>
    <scope>NUCLEOTIDE SEQUENCE [LARGE SCALE GENOMIC DNA]</scope>
</reference>
<feature type="compositionally biased region" description="Low complexity" evidence="1">
    <location>
        <begin position="53"/>
        <end position="65"/>
    </location>
</feature>
<dbReference type="EMBL" id="BGZK01000269">
    <property type="protein sequence ID" value="GBP33081.1"/>
    <property type="molecule type" value="Genomic_DNA"/>
</dbReference>
<feature type="compositionally biased region" description="Low complexity" evidence="1">
    <location>
        <begin position="1"/>
        <end position="20"/>
    </location>
</feature>
<organism evidence="2 3">
    <name type="scientific">Eumeta variegata</name>
    <name type="common">Bagworm moth</name>
    <name type="synonym">Eumeta japonica</name>
    <dbReference type="NCBI Taxonomy" id="151549"/>
    <lineage>
        <taxon>Eukaryota</taxon>
        <taxon>Metazoa</taxon>
        <taxon>Ecdysozoa</taxon>
        <taxon>Arthropoda</taxon>
        <taxon>Hexapoda</taxon>
        <taxon>Insecta</taxon>
        <taxon>Pterygota</taxon>
        <taxon>Neoptera</taxon>
        <taxon>Endopterygota</taxon>
        <taxon>Lepidoptera</taxon>
        <taxon>Glossata</taxon>
        <taxon>Ditrysia</taxon>
        <taxon>Tineoidea</taxon>
        <taxon>Psychidae</taxon>
        <taxon>Oiketicinae</taxon>
        <taxon>Eumeta</taxon>
    </lineage>
</organism>
<evidence type="ECO:0000313" key="2">
    <source>
        <dbReference type="EMBL" id="GBP33081.1"/>
    </source>
</evidence>
<comment type="caution">
    <text evidence="2">The sequence shown here is derived from an EMBL/GenBank/DDBJ whole genome shotgun (WGS) entry which is preliminary data.</text>
</comment>
<keyword evidence="3" id="KW-1185">Reference proteome</keyword>
<proteinExistence type="predicted"/>
<dbReference type="AlphaFoldDB" id="A0A4C1V2S2"/>
<accession>A0A4C1V2S2</accession>
<feature type="region of interest" description="Disordered" evidence="1">
    <location>
        <begin position="1"/>
        <end position="95"/>
    </location>
</feature>
<gene>
    <name evidence="2" type="ORF">EVAR_18560_1</name>
</gene>
<evidence type="ECO:0000313" key="3">
    <source>
        <dbReference type="Proteomes" id="UP000299102"/>
    </source>
</evidence>
<sequence>MNSRKSTSNTTSKPTPITNNFKGTPPHHVPVYNYKQQYSMPHQPHWSRDVPNQQQWHQHFKAQQHPAPIIDKYDTDVTMRSRSTGNTGNRKRTAN</sequence>
<name>A0A4C1V2S2_EUMVA</name>
<dbReference type="OrthoDB" id="7452992at2759"/>
<evidence type="ECO:0000256" key="1">
    <source>
        <dbReference type="SAM" id="MobiDB-lite"/>
    </source>
</evidence>